<protein>
    <submittedName>
        <fullName evidence="2">Uncharacterized protein</fullName>
    </submittedName>
</protein>
<feature type="chain" id="PRO_5017218632" evidence="1">
    <location>
        <begin position="20"/>
        <end position="290"/>
    </location>
</feature>
<keyword evidence="3" id="KW-1185">Reference proteome</keyword>
<reference evidence="2 3" key="1">
    <citation type="submission" date="2018-09" db="EMBL/GenBank/DDBJ databases">
        <title>YIM 75000 draft genome.</title>
        <authorList>
            <person name="Tang S."/>
            <person name="Feng Y."/>
        </authorList>
    </citation>
    <scope>NUCLEOTIDE SEQUENCE [LARGE SCALE GENOMIC DNA]</scope>
    <source>
        <strain evidence="2 3">YIM 75000</strain>
    </source>
</reference>
<dbReference type="Proteomes" id="UP000265614">
    <property type="component" value="Unassembled WGS sequence"/>
</dbReference>
<evidence type="ECO:0000256" key="1">
    <source>
        <dbReference type="SAM" id="SignalP"/>
    </source>
</evidence>
<name>A0A3A3YUE1_9ACTN</name>
<gene>
    <name evidence="2" type="ORF">D5H78_15160</name>
</gene>
<organism evidence="2 3">
    <name type="scientific">Vallicoccus soli</name>
    <dbReference type="NCBI Taxonomy" id="2339232"/>
    <lineage>
        <taxon>Bacteria</taxon>
        <taxon>Bacillati</taxon>
        <taxon>Actinomycetota</taxon>
        <taxon>Actinomycetes</taxon>
        <taxon>Motilibacterales</taxon>
        <taxon>Vallicoccaceae</taxon>
        <taxon>Vallicoccus</taxon>
    </lineage>
</organism>
<comment type="caution">
    <text evidence="2">The sequence shown here is derived from an EMBL/GenBank/DDBJ whole genome shotgun (WGS) entry which is preliminary data.</text>
</comment>
<keyword evidence="1" id="KW-0732">Signal</keyword>
<dbReference type="AlphaFoldDB" id="A0A3A3YUE1"/>
<dbReference type="EMBL" id="QZEZ01000007">
    <property type="protein sequence ID" value="RJK94315.1"/>
    <property type="molecule type" value="Genomic_DNA"/>
</dbReference>
<evidence type="ECO:0000313" key="2">
    <source>
        <dbReference type="EMBL" id="RJK94315.1"/>
    </source>
</evidence>
<evidence type="ECO:0000313" key="3">
    <source>
        <dbReference type="Proteomes" id="UP000265614"/>
    </source>
</evidence>
<accession>A0A3A3YUE1</accession>
<proteinExistence type="predicted"/>
<sequence>MVAVVAVVGLVPLAAPAQAAPPGNDAVERARVVREVPSRFVQSTGEATSSADDGDCVLGSSVWYRYTPTEAGRVRISTVGSSYDTVLAVFSGPRAERSLVACVDDSVDLWSVAEVDAQAGTTYWIAVSACCGPDAAGGRAVLSFYRPGLPPAPVVRVTSAATGEVSGRLFVRGTVACSPPFAVAVQLSVSQRVGRAVARGDAFVLTTCPGSGRARWAAELDSTTGWALRAGRASATVLGQTSDGYDYREAGPRSRVVEVTEREDARTVAGAGAGLAQAGATLAPRKELRR</sequence>
<feature type="signal peptide" evidence="1">
    <location>
        <begin position="1"/>
        <end position="19"/>
    </location>
</feature>